<keyword evidence="7" id="KW-1185">Reference proteome</keyword>
<feature type="active site" description="Acyl-thioester intermediate" evidence="3">
    <location>
        <position position="154"/>
    </location>
</feature>
<dbReference type="Proteomes" id="UP001178662">
    <property type="component" value="Chromosome"/>
</dbReference>
<dbReference type="InterPro" id="IPR016039">
    <property type="entry name" value="Thiolase-like"/>
</dbReference>
<evidence type="ECO:0000259" key="5">
    <source>
        <dbReference type="Pfam" id="PF02797"/>
    </source>
</evidence>
<gene>
    <name evidence="6" type="ORF">P0Y55_07705</name>
</gene>
<evidence type="ECO:0000256" key="2">
    <source>
        <dbReference type="ARBA" id="ARBA00022679"/>
    </source>
</evidence>
<dbReference type="PANTHER" id="PTHR11877:SF46">
    <property type="entry name" value="TYPE III POLYKETIDE SYNTHASE A"/>
    <property type="match status" value="1"/>
</dbReference>
<dbReference type="AlphaFoldDB" id="A0AA95EZQ2"/>
<keyword evidence="2" id="KW-0808">Transferase</keyword>
<dbReference type="Pfam" id="PF02797">
    <property type="entry name" value="Chal_sti_synt_C"/>
    <property type="match status" value="1"/>
</dbReference>
<dbReference type="InterPro" id="IPR011141">
    <property type="entry name" value="Polyketide_synthase_type-III"/>
</dbReference>
<dbReference type="PIRSF" id="PIRSF000451">
    <property type="entry name" value="PKS_III"/>
    <property type="match status" value="1"/>
</dbReference>
<dbReference type="SUPFAM" id="SSF53901">
    <property type="entry name" value="Thiolase-like"/>
    <property type="match status" value="2"/>
</dbReference>
<dbReference type="InterPro" id="IPR012328">
    <property type="entry name" value="Chalcone/stilbene_synt_C"/>
</dbReference>
<evidence type="ECO:0000256" key="3">
    <source>
        <dbReference type="PIRSR" id="PIRSR000451-1"/>
    </source>
</evidence>
<dbReference type="GO" id="GO:0016747">
    <property type="term" value="F:acyltransferase activity, transferring groups other than amino-acyl groups"/>
    <property type="evidence" value="ECO:0007669"/>
    <property type="project" value="InterPro"/>
</dbReference>
<dbReference type="GO" id="GO:0030639">
    <property type="term" value="P:polyketide biosynthetic process"/>
    <property type="evidence" value="ECO:0007669"/>
    <property type="project" value="TreeGrafter"/>
</dbReference>
<evidence type="ECO:0000259" key="4">
    <source>
        <dbReference type="Pfam" id="PF00195"/>
    </source>
</evidence>
<proteinExistence type="inferred from homology"/>
<accession>A0AA95EZQ2</accession>
<dbReference type="InterPro" id="IPR001099">
    <property type="entry name" value="Chalcone/stilbene_synt_N"/>
</dbReference>
<organism evidence="6 7">
    <name type="scientific">Candidatus Cohnella colombiensis</name>
    <dbReference type="NCBI Taxonomy" id="3121368"/>
    <lineage>
        <taxon>Bacteria</taxon>
        <taxon>Bacillati</taxon>
        <taxon>Bacillota</taxon>
        <taxon>Bacilli</taxon>
        <taxon>Bacillales</taxon>
        <taxon>Paenibacillaceae</taxon>
        <taxon>Cohnella</taxon>
    </lineage>
</organism>
<dbReference type="CDD" id="cd00831">
    <property type="entry name" value="CHS_like"/>
    <property type="match status" value="1"/>
</dbReference>
<evidence type="ECO:0000313" key="6">
    <source>
        <dbReference type="EMBL" id="WEK55921.1"/>
    </source>
</evidence>
<protein>
    <submittedName>
        <fullName evidence="6">Type III polyketide synthase</fullName>
    </submittedName>
</protein>
<feature type="domain" description="Chalcone/stilbene synthase N-terminal" evidence="4">
    <location>
        <begin position="5"/>
        <end position="214"/>
    </location>
</feature>
<reference evidence="6" key="1">
    <citation type="submission" date="2023-03" db="EMBL/GenBank/DDBJ databases">
        <title>Andean soil-derived lignocellulolytic bacterial consortium as a source of novel taxa and putative plastic-active enzymes.</title>
        <authorList>
            <person name="Diaz-Garcia L."/>
            <person name="Chuvochina M."/>
            <person name="Feuerriegel G."/>
            <person name="Bunk B."/>
            <person name="Sproer C."/>
            <person name="Streit W.R."/>
            <person name="Rodriguez L.M."/>
            <person name="Overmann J."/>
            <person name="Jimenez D.J."/>
        </authorList>
    </citation>
    <scope>NUCLEOTIDE SEQUENCE</scope>
    <source>
        <strain evidence="6">MAG 2441</strain>
    </source>
</reference>
<name>A0AA95EZQ2_9BACL</name>
<evidence type="ECO:0000313" key="7">
    <source>
        <dbReference type="Proteomes" id="UP001178662"/>
    </source>
</evidence>
<feature type="domain" description="Chalcone/stilbene synthase C-terminal" evidence="5">
    <location>
        <begin position="225"/>
        <end position="358"/>
    </location>
</feature>
<comment type="similarity">
    <text evidence="1">Belongs to the thiolase-like superfamily. Chalcone/stilbene synthases family.</text>
</comment>
<dbReference type="Pfam" id="PF00195">
    <property type="entry name" value="Chal_sti_synt_N"/>
    <property type="match status" value="1"/>
</dbReference>
<dbReference type="EMBL" id="CP119317">
    <property type="protein sequence ID" value="WEK55921.1"/>
    <property type="molecule type" value="Genomic_DNA"/>
</dbReference>
<dbReference type="PANTHER" id="PTHR11877">
    <property type="entry name" value="HYDROXYMETHYLGLUTARYL-COA SYNTHASE"/>
    <property type="match status" value="1"/>
</dbReference>
<dbReference type="Gene3D" id="3.40.47.10">
    <property type="match status" value="2"/>
</dbReference>
<sequence length="365" mass="40386">MEHLSIMGIGTAVPAYCLDQEDAVRRMKQALKDRPEDAKWMHRIFTHCGVNTRYTCEPNLLERADLCRYVPTTQDTNIPTTDERMSIYQKESVGLALEAAQKALEDSGNHPSDITHLITVSCTGLFLPGLDAELSWHLDLRSDVQRIPLTFMGCAAGLTALRVSEQIVRSNPNATVLVVTVELCSLHIQPSFEKEQLFTAAFFGDGASACVVGTADLANKGMLTIHKAQEVIIPNTSTKMKWTVGNYGFQLQLSPEIPRIIAKEVPDVFRLFWEDESLPDLWAIHPGGRGIIDSLQASFDLTDAQTESSRSILHRYGNMSSATILFVLADIRQRLLDNAEGDKDGIALAFGPGITAELIRFSYHP</sequence>
<evidence type="ECO:0000256" key="1">
    <source>
        <dbReference type="ARBA" id="ARBA00005531"/>
    </source>
</evidence>